<feature type="compositionally biased region" description="Basic and acidic residues" evidence="1">
    <location>
        <begin position="108"/>
        <end position="119"/>
    </location>
</feature>
<sequence length="192" mass="21279">MSNNGKRISRRREADSSPSTSFKRKKNIDSVVSGEVRQDSSIPSTSKGFSNSTRRNNLAVLLESSSDDDENVRSSTTSVTNNSNKFLLHGSSHEVLHSESDASGSEASIHEPSHWESDKSSGSVTSEDSVDRIPDFLTRLVGDFLRTNMNHVQINAVLETLRTHPCHSTLPKDARTVLRTPRTPWQEKTRSS</sequence>
<feature type="compositionally biased region" description="Polar residues" evidence="1">
    <location>
        <begin position="39"/>
        <end position="56"/>
    </location>
</feature>
<dbReference type="AlphaFoldDB" id="A0A834XW79"/>
<feature type="compositionally biased region" description="Basic and acidic residues" evidence="1">
    <location>
        <begin position="91"/>
        <end position="100"/>
    </location>
</feature>
<feature type="compositionally biased region" description="Low complexity" evidence="1">
    <location>
        <begin position="73"/>
        <end position="84"/>
    </location>
</feature>
<dbReference type="Proteomes" id="UP000639338">
    <property type="component" value="Unassembled WGS sequence"/>
</dbReference>
<feature type="region of interest" description="Disordered" evidence="1">
    <location>
        <begin position="1"/>
        <end position="129"/>
    </location>
</feature>
<protein>
    <submittedName>
        <fullName evidence="2">Uncharacterized protein</fullName>
    </submittedName>
</protein>
<proteinExistence type="predicted"/>
<keyword evidence="3" id="KW-1185">Reference proteome</keyword>
<comment type="caution">
    <text evidence="2">The sequence shown here is derived from an EMBL/GenBank/DDBJ whole genome shotgun (WGS) entry which is preliminary data.</text>
</comment>
<evidence type="ECO:0000313" key="2">
    <source>
        <dbReference type="EMBL" id="KAF7993638.1"/>
    </source>
</evidence>
<evidence type="ECO:0000256" key="1">
    <source>
        <dbReference type="SAM" id="MobiDB-lite"/>
    </source>
</evidence>
<name>A0A834XW79_APHGI</name>
<organism evidence="2 3">
    <name type="scientific">Aphidius gifuensis</name>
    <name type="common">Parasitoid wasp</name>
    <dbReference type="NCBI Taxonomy" id="684658"/>
    <lineage>
        <taxon>Eukaryota</taxon>
        <taxon>Metazoa</taxon>
        <taxon>Ecdysozoa</taxon>
        <taxon>Arthropoda</taxon>
        <taxon>Hexapoda</taxon>
        <taxon>Insecta</taxon>
        <taxon>Pterygota</taxon>
        <taxon>Neoptera</taxon>
        <taxon>Endopterygota</taxon>
        <taxon>Hymenoptera</taxon>
        <taxon>Apocrita</taxon>
        <taxon>Ichneumonoidea</taxon>
        <taxon>Braconidae</taxon>
        <taxon>Aphidiinae</taxon>
        <taxon>Aphidius</taxon>
    </lineage>
</organism>
<evidence type="ECO:0000313" key="3">
    <source>
        <dbReference type="Proteomes" id="UP000639338"/>
    </source>
</evidence>
<accession>A0A834XW79</accession>
<dbReference type="EMBL" id="JACMRX010000003">
    <property type="protein sequence ID" value="KAF7993638.1"/>
    <property type="molecule type" value="Genomic_DNA"/>
</dbReference>
<gene>
    <name evidence="2" type="ORF">HCN44_010233</name>
</gene>
<reference evidence="2 3" key="1">
    <citation type="submission" date="2020-08" db="EMBL/GenBank/DDBJ databases">
        <title>Aphidius gifuensis genome sequencing and assembly.</title>
        <authorList>
            <person name="Du Z."/>
        </authorList>
    </citation>
    <scope>NUCLEOTIDE SEQUENCE [LARGE SCALE GENOMIC DNA]</scope>
    <source>
        <strain evidence="2">YNYX2018</strain>
        <tissue evidence="2">Adults</tissue>
    </source>
</reference>